<gene>
    <name evidence="1" type="ORF">BBI00_05760</name>
</gene>
<dbReference type="Proteomes" id="UP000093432">
    <property type="component" value="Unassembled WGS sequence"/>
</dbReference>
<dbReference type="EMBL" id="MAYG01000001">
    <property type="protein sequence ID" value="OCA73875.1"/>
    <property type="molecule type" value="Genomic_DNA"/>
</dbReference>
<protein>
    <submittedName>
        <fullName evidence="1">Uncharacterized protein</fullName>
    </submittedName>
</protein>
<reference evidence="2" key="1">
    <citation type="submission" date="2016-07" db="EMBL/GenBank/DDBJ databases">
        <authorList>
            <person name="Florea S."/>
            <person name="Webb J.S."/>
            <person name="Jaromczyk J."/>
            <person name="Schardl C.L."/>
        </authorList>
    </citation>
    <scope>NUCLEOTIDE SEQUENCE [LARGE SCALE GENOMIC DNA]</scope>
    <source>
        <strain evidence="2">CC-VM-7</strain>
    </source>
</reference>
<proteinExistence type="predicted"/>
<name>A0A1B8ZQL1_9FLAO</name>
<comment type="caution">
    <text evidence="1">The sequence shown here is derived from an EMBL/GenBank/DDBJ whole genome shotgun (WGS) entry which is preliminary data.</text>
</comment>
<evidence type="ECO:0000313" key="2">
    <source>
        <dbReference type="Proteomes" id="UP000093432"/>
    </source>
</evidence>
<dbReference type="AlphaFoldDB" id="A0A1B8ZQL1"/>
<organism evidence="1 2">
    <name type="scientific">Chryseobacterium arthrosphaerae</name>
    <dbReference type="NCBI Taxonomy" id="651561"/>
    <lineage>
        <taxon>Bacteria</taxon>
        <taxon>Pseudomonadati</taxon>
        <taxon>Bacteroidota</taxon>
        <taxon>Flavobacteriia</taxon>
        <taxon>Flavobacteriales</taxon>
        <taxon>Weeksellaceae</taxon>
        <taxon>Chryseobacterium group</taxon>
        <taxon>Chryseobacterium</taxon>
    </lineage>
</organism>
<accession>A0A1B8ZQL1</accession>
<sequence length="59" mass="7198">MMESDQKHLYKCRMFYFKISPIPVNDLLIEQSWGRKKIKASTYVEACYFIFLYIYGKFN</sequence>
<evidence type="ECO:0000313" key="1">
    <source>
        <dbReference type="EMBL" id="OCA73875.1"/>
    </source>
</evidence>